<organism evidence="2">
    <name type="scientific">Cuerna arida</name>
    <dbReference type="NCBI Taxonomy" id="1464854"/>
    <lineage>
        <taxon>Eukaryota</taxon>
        <taxon>Metazoa</taxon>
        <taxon>Ecdysozoa</taxon>
        <taxon>Arthropoda</taxon>
        <taxon>Hexapoda</taxon>
        <taxon>Insecta</taxon>
        <taxon>Pterygota</taxon>
        <taxon>Neoptera</taxon>
        <taxon>Paraneoptera</taxon>
        <taxon>Hemiptera</taxon>
        <taxon>Auchenorrhyncha</taxon>
        <taxon>Membracoidea</taxon>
        <taxon>Cicadellidae</taxon>
        <taxon>Cicadellinae</taxon>
        <taxon>Proconiini</taxon>
        <taxon>Cuerna</taxon>
    </lineage>
</organism>
<evidence type="ECO:0000256" key="1">
    <source>
        <dbReference type="SAM" id="MobiDB-lite"/>
    </source>
</evidence>
<feature type="non-terminal residue" evidence="2">
    <location>
        <position position="1"/>
    </location>
</feature>
<gene>
    <name evidence="2" type="ORF">g.29880</name>
</gene>
<name>A0A1B6FQD3_9HEMI</name>
<proteinExistence type="predicted"/>
<feature type="region of interest" description="Disordered" evidence="1">
    <location>
        <begin position="78"/>
        <end position="97"/>
    </location>
</feature>
<accession>A0A1B6FQD3</accession>
<dbReference type="EMBL" id="GECZ01017352">
    <property type="protein sequence ID" value="JAS52417.1"/>
    <property type="molecule type" value="Transcribed_RNA"/>
</dbReference>
<reference evidence="2" key="1">
    <citation type="submission" date="2015-11" db="EMBL/GenBank/DDBJ databases">
        <title>De novo transcriptome assembly of four potential Pierce s Disease insect vectors from Arizona vineyards.</title>
        <authorList>
            <person name="Tassone E.E."/>
        </authorList>
    </citation>
    <scope>NUCLEOTIDE SEQUENCE</scope>
</reference>
<sequence length="144" mass="16142">FIEKFLNPVSPLPDSPLMSTSETDGSDDDSYDNFIEKFLNPVSPLPDSPLMSTSETDESDDDSYDTFIEKFLNPVSPLPDSPLMSTSETAENGPIFNPAVGVTEEHLRNKPSDEIFLVCEKCNRLVCTKYIHEHWKKFCSNTDG</sequence>
<evidence type="ECO:0000313" key="2">
    <source>
        <dbReference type="EMBL" id="JAS52417.1"/>
    </source>
</evidence>
<feature type="region of interest" description="Disordered" evidence="1">
    <location>
        <begin position="1"/>
        <end position="62"/>
    </location>
</feature>
<dbReference type="AlphaFoldDB" id="A0A1B6FQD3"/>
<protein>
    <submittedName>
        <fullName evidence="2">Uncharacterized protein</fullName>
    </submittedName>
</protein>